<reference evidence="2 3" key="1">
    <citation type="submission" date="2022-06" db="EMBL/GenBank/DDBJ databases">
        <title>Paraconexibacter antarcticus.</title>
        <authorList>
            <person name="Kim C.S."/>
        </authorList>
    </citation>
    <scope>NUCLEOTIDE SEQUENCE [LARGE SCALE GENOMIC DNA]</scope>
    <source>
        <strain evidence="2 3">02-257</strain>
    </source>
</reference>
<sequence length="105" mass="11596">MEQHRYERVLIETVRHRIEGTITLQRDGYRSRVSDVLNATERDFVALTDVIVEPLVGEAPTTRHELVIVARAQIVLAIPLSEQHASAPSAEAGEGPSHPPPLQSV</sequence>
<evidence type="ECO:0000256" key="1">
    <source>
        <dbReference type="SAM" id="MobiDB-lite"/>
    </source>
</evidence>
<dbReference type="Pfam" id="PF20660">
    <property type="entry name" value="DUF6812"/>
    <property type="match status" value="1"/>
</dbReference>
<gene>
    <name evidence="2" type="ORF">NBH00_19670</name>
</gene>
<dbReference type="InterPro" id="IPR049210">
    <property type="entry name" value="DUF6812"/>
</dbReference>
<dbReference type="Proteomes" id="UP001056035">
    <property type="component" value="Chromosome"/>
</dbReference>
<name>A0ABY5DSK6_9ACTN</name>
<proteinExistence type="predicted"/>
<feature type="region of interest" description="Disordered" evidence="1">
    <location>
        <begin position="85"/>
        <end position="105"/>
    </location>
</feature>
<evidence type="ECO:0000313" key="3">
    <source>
        <dbReference type="Proteomes" id="UP001056035"/>
    </source>
</evidence>
<dbReference type="RefSeq" id="WP_254570274.1">
    <property type="nucleotide sequence ID" value="NZ_CP098502.1"/>
</dbReference>
<keyword evidence="3" id="KW-1185">Reference proteome</keyword>
<accession>A0ABY5DSK6</accession>
<evidence type="ECO:0000313" key="2">
    <source>
        <dbReference type="EMBL" id="UTI63549.1"/>
    </source>
</evidence>
<protein>
    <submittedName>
        <fullName evidence="2">Uncharacterized protein</fullName>
    </submittedName>
</protein>
<dbReference type="EMBL" id="CP098502">
    <property type="protein sequence ID" value="UTI63549.1"/>
    <property type="molecule type" value="Genomic_DNA"/>
</dbReference>
<organism evidence="2 3">
    <name type="scientific">Paraconexibacter antarcticus</name>
    <dbReference type="NCBI Taxonomy" id="2949664"/>
    <lineage>
        <taxon>Bacteria</taxon>
        <taxon>Bacillati</taxon>
        <taxon>Actinomycetota</taxon>
        <taxon>Thermoleophilia</taxon>
        <taxon>Solirubrobacterales</taxon>
        <taxon>Paraconexibacteraceae</taxon>
        <taxon>Paraconexibacter</taxon>
    </lineage>
</organism>